<evidence type="ECO:0000256" key="1">
    <source>
        <dbReference type="SAM" id="Phobius"/>
    </source>
</evidence>
<feature type="transmembrane region" description="Helical" evidence="1">
    <location>
        <begin position="107"/>
        <end position="129"/>
    </location>
</feature>
<feature type="transmembrane region" description="Helical" evidence="1">
    <location>
        <begin position="172"/>
        <end position="193"/>
    </location>
</feature>
<feature type="transmembrane region" description="Helical" evidence="1">
    <location>
        <begin position="38"/>
        <end position="58"/>
    </location>
</feature>
<feature type="transmembrane region" description="Helical" evidence="1">
    <location>
        <begin position="141"/>
        <end position="160"/>
    </location>
</feature>
<feature type="transmembrane region" description="Helical" evidence="1">
    <location>
        <begin position="213"/>
        <end position="232"/>
    </location>
</feature>
<feature type="transmembrane region" description="Helical" evidence="1">
    <location>
        <begin position="6"/>
        <end position="26"/>
    </location>
</feature>
<dbReference type="Proteomes" id="UP000054623">
    <property type="component" value="Unassembled WGS sequence"/>
</dbReference>
<gene>
    <name evidence="3" type="ORF">AT727_18715</name>
    <name evidence="2" type="ORF">DPCES_4423</name>
</gene>
<organism evidence="2">
    <name type="scientific">Desulfitobacterium hafniense</name>
    <name type="common">Desulfitobacterium frappieri</name>
    <dbReference type="NCBI Taxonomy" id="49338"/>
    <lineage>
        <taxon>Bacteria</taxon>
        <taxon>Bacillati</taxon>
        <taxon>Bacillota</taxon>
        <taxon>Clostridia</taxon>
        <taxon>Eubacteriales</taxon>
        <taxon>Desulfitobacteriaceae</taxon>
        <taxon>Desulfitobacterium</taxon>
    </lineage>
</organism>
<dbReference type="PANTHER" id="PTHR38095">
    <property type="entry name" value="ANAEROBIC DIMETHYL SULFOXIDE REDUCTASE CHAIN YNFH"/>
    <property type="match status" value="1"/>
</dbReference>
<dbReference type="GO" id="GO:0009390">
    <property type="term" value="C:dimethyl sulfoxide reductase complex"/>
    <property type="evidence" value="ECO:0007669"/>
    <property type="project" value="TreeGrafter"/>
</dbReference>
<evidence type="ECO:0000313" key="2">
    <source>
        <dbReference type="EMBL" id="CDX04309.1"/>
    </source>
</evidence>
<reference evidence="2" key="1">
    <citation type="submission" date="2014-07" db="EMBL/GenBank/DDBJ databases">
        <authorList>
            <person name="Hornung V.Bastian."/>
        </authorList>
    </citation>
    <scope>NUCLEOTIDE SEQUENCE</scope>
    <source>
        <strain evidence="2">PCE-S</strain>
    </source>
</reference>
<protein>
    <submittedName>
        <fullName evidence="3">DMSO reductase</fullName>
    </submittedName>
    <submittedName>
        <fullName evidence="2">Molybdopterin oxidoreductase, anchor subunit</fullName>
    </submittedName>
</protein>
<dbReference type="InterPro" id="IPR007059">
    <property type="entry name" value="DmsC"/>
</dbReference>
<proteinExistence type="predicted"/>
<keyword evidence="1" id="KW-0812">Transmembrane</keyword>
<dbReference type="OrthoDB" id="2083322at2"/>
<keyword evidence="1" id="KW-0472">Membrane</keyword>
<dbReference type="AlphaFoldDB" id="A0A098B624"/>
<dbReference type="GO" id="GO:0005886">
    <property type="term" value="C:plasma membrane"/>
    <property type="evidence" value="ECO:0007669"/>
    <property type="project" value="TreeGrafter"/>
</dbReference>
<keyword evidence="1" id="KW-1133">Transmembrane helix</keyword>
<dbReference type="GO" id="GO:0019645">
    <property type="term" value="P:anaerobic electron transport chain"/>
    <property type="evidence" value="ECO:0007669"/>
    <property type="project" value="InterPro"/>
</dbReference>
<dbReference type="PATRIC" id="fig|49338.4.peg.4762"/>
<accession>A0A098B624</accession>
<name>A0A098B624_DESHA</name>
<dbReference type="RefSeq" id="WP_011461565.1">
    <property type="nucleotide sequence ID" value="NZ_LK996017.1"/>
</dbReference>
<evidence type="ECO:0000313" key="3">
    <source>
        <dbReference type="EMBL" id="KTE92554.1"/>
    </source>
</evidence>
<dbReference type="Gene3D" id="1.20.1630.10">
    <property type="entry name" value="Formate dehydrogenase/DMSO reductase domain"/>
    <property type="match status" value="1"/>
</dbReference>
<dbReference type="PANTHER" id="PTHR38095:SF1">
    <property type="entry name" value="ANAEROBIC DIMETHYL SULFOXIDE REDUCTASE CHAIN YNFH"/>
    <property type="match status" value="1"/>
</dbReference>
<evidence type="ECO:0000313" key="4">
    <source>
        <dbReference type="Proteomes" id="UP000054623"/>
    </source>
</evidence>
<feature type="transmembrane region" description="Helical" evidence="1">
    <location>
        <begin position="244"/>
        <end position="264"/>
    </location>
</feature>
<feature type="transmembrane region" description="Helical" evidence="1">
    <location>
        <begin position="78"/>
        <end position="95"/>
    </location>
</feature>
<reference evidence="3 4" key="2">
    <citation type="submission" date="2015-12" db="EMBL/GenBank/DDBJ databases">
        <title>Draft Genome Sequence of Desulfitobacterium hafniense Strain DH, a Sulfate-reducing Bacterium Isolated from Paddy Soils.</title>
        <authorList>
            <person name="Bao P."/>
            <person name="Zhang X."/>
            <person name="Li G."/>
        </authorList>
    </citation>
    <scope>NUCLEOTIDE SEQUENCE [LARGE SCALE GENOMIC DNA]</scope>
    <source>
        <strain evidence="3 4">DH</strain>
    </source>
</reference>
<dbReference type="Pfam" id="PF04976">
    <property type="entry name" value="DmsC"/>
    <property type="match status" value="1"/>
</dbReference>
<dbReference type="GO" id="GO:0009389">
    <property type="term" value="F:dimethyl sulfoxide reductase activity"/>
    <property type="evidence" value="ECO:0007669"/>
    <property type="project" value="TreeGrafter"/>
</dbReference>
<dbReference type="EMBL" id="LK996017">
    <property type="protein sequence ID" value="CDX04309.1"/>
    <property type="molecule type" value="Genomic_DNA"/>
</dbReference>
<sequence length="276" mass="28818">MGESALLVFSFFMQASIGIMLFMTLGKILHADQEFKKAAYLAAGLSIIGVIASLAHLGKPLAALNSLLNVGSSWLSREVLFSGVFMGIAVLYALVQYLKVENQGIKAALRWAGSGIGLIAVFSMAKLYSTASVPVWQGANTFADFYGTTLAVGALLFLALSFKELQGKDKKILGLIVLAAVVIQAAVAVPYGINLGLGGSAAHASAEILNGLSAAVGLKWLLVLGGAGILLWPTLQQEAKSATGMIYLAGIALVCGQFIGRYIFYAAMVVTNIGLI</sequence>
<dbReference type="EMBL" id="LOCK01000013">
    <property type="protein sequence ID" value="KTE92554.1"/>
    <property type="molecule type" value="Genomic_DNA"/>
</dbReference>